<reference evidence="3 4" key="1">
    <citation type="submission" date="2023-11" db="EMBL/GenBank/DDBJ databases">
        <title>An acidophilic fungus is an integral part of prey digestion in a carnivorous sundew plant.</title>
        <authorList>
            <person name="Tsai I.J."/>
        </authorList>
    </citation>
    <scope>NUCLEOTIDE SEQUENCE [LARGE SCALE GENOMIC DNA]</scope>
    <source>
        <strain evidence="3">169a</strain>
    </source>
</reference>
<accession>A0AAQ3R675</accession>
<feature type="compositionally biased region" description="Low complexity" evidence="1">
    <location>
        <begin position="119"/>
        <end position="135"/>
    </location>
</feature>
<feature type="region of interest" description="Disordered" evidence="1">
    <location>
        <begin position="116"/>
        <end position="135"/>
    </location>
</feature>
<evidence type="ECO:0000256" key="2">
    <source>
        <dbReference type="SAM" id="SignalP"/>
    </source>
</evidence>
<feature type="chain" id="PRO_5042982309" description="Extracellular membrane protein CFEM domain-containing protein" evidence="2">
    <location>
        <begin position="18"/>
        <end position="182"/>
    </location>
</feature>
<gene>
    <name evidence="3" type="ORF">R9X50_00190700</name>
</gene>
<proteinExistence type="predicted"/>
<protein>
    <recommendedName>
        <fullName evidence="5">Extracellular membrane protein CFEM domain-containing protein</fullName>
    </recommendedName>
</protein>
<sequence length="182" mass="17819">MKSFIILGLGLIVSVTGQNQISFPQSVKNLPSCGLKAMKTAMNTAGCSTSDITSDTFTCLCQEHLGSIVSYVALNSGADCGDYPTNYGTMCGLWEVGPSSSDVAAGVTALKDELGGSLGDSSSTTTTASGGSAATTTAGTQTVASASATAATTASHGLAAAASAVKIGEILAPVVAVVALLA</sequence>
<feature type="signal peptide" evidence="2">
    <location>
        <begin position="1"/>
        <end position="17"/>
    </location>
</feature>
<evidence type="ECO:0000256" key="1">
    <source>
        <dbReference type="SAM" id="MobiDB-lite"/>
    </source>
</evidence>
<keyword evidence="2" id="KW-0732">Signal</keyword>
<organism evidence="3 4">
    <name type="scientific">Acrodontium crateriforme</name>
    <dbReference type="NCBI Taxonomy" id="150365"/>
    <lineage>
        <taxon>Eukaryota</taxon>
        <taxon>Fungi</taxon>
        <taxon>Dikarya</taxon>
        <taxon>Ascomycota</taxon>
        <taxon>Pezizomycotina</taxon>
        <taxon>Dothideomycetes</taxon>
        <taxon>Dothideomycetidae</taxon>
        <taxon>Mycosphaerellales</taxon>
        <taxon>Teratosphaeriaceae</taxon>
        <taxon>Acrodontium</taxon>
    </lineage>
</organism>
<evidence type="ECO:0000313" key="3">
    <source>
        <dbReference type="EMBL" id="WPG99098.1"/>
    </source>
</evidence>
<name>A0AAQ3R675_9PEZI</name>
<dbReference type="AlphaFoldDB" id="A0AAQ3R675"/>
<keyword evidence="4" id="KW-1185">Reference proteome</keyword>
<evidence type="ECO:0008006" key="5">
    <source>
        <dbReference type="Google" id="ProtNLM"/>
    </source>
</evidence>
<evidence type="ECO:0000313" key="4">
    <source>
        <dbReference type="Proteomes" id="UP001303373"/>
    </source>
</evidence>
<dbReference type="EMBL" id="CP138581">
    <property type="protein sequence ID" value="WPG99098.1"/>
    <property type="molecule type" value="Genomic_DNA"/>
</dbReference>
<dbReference type="Proteomes" id="UP001303373">
    <property type="component" value="Chromosome 2"/>
</dbReference>